<dbReference type="CDD" id="cd13624">
    <property type="entry name" value="PBP2_Arg_Lys_His"/>
    <property type="match status" value="1"/>
</dbReference>
<evidence type="ECO:0000313" key="6">
    <source>
        <dbReference type="Proteomes" id="UP000677305"/>
    </source>
</evidence>
<dbReference type="Gene3D" id="3.40.190.10">
    <property type="entry name" value="Periplasmic binding protein-like II"/>
    <property type="match status" value="2"/>
</dbReference>
<feature type="chain" id="PRO_5039260856" evidence="3">
    <location>
        <begin position="23"/>
        <end position="283"/>
    </location>
</feature>
<dbReference type="Proteomes" id="UP000677305">
    <property type="component" value="Chromosome"/>
</dbReference>
<dbReference type="PROSITE" id="PS51257">
    <property type="entry name" value="PROKAR_LIPOPROTEIN"/>
    <property type="match status" value="1"/>
</dbReference>
<gene>
    <name evidence="5" type="ORF">HYG85_18215</name>
</gene>
<dbReference type="KEGG" id="vgu:HYG85_18215"/>
<dbReference type="InterPro" id="IPR001638">
    <property type="entry name" value="Solute-binding_3/MltF_N"/>
</dbReference>
<feature type="domain" description="Solute-binding protein family 3/N-terminal" evidence="4">
    <location>
        <begin position="65"/>
        <end position="282"/>
    </location>
</feature>
<protein>
    <submittedName>
        <fullName evidence="5">Basic amino acid ABC transporter substrate-binding protein</fullName>
    </submittedName>
</protein>
<evidence type="ECO:0000256" key="1">
    <source>
        <dbReference type="ARBA" id="ARBA00022729"/>
    </source>
</evidence>
<organism evidence="5 6">
    <name type="scientific">Vallitalea guaymasensis</name>
    <dbReference type="NCBI Taxonomy" id="1185412"/>
    <lineage>
        <taxon>Bacteria</taxon>
        <taxon>Bacillati</taxon>
        <taxon>Bacillota</taxon>
        <taxon>Clostridia</taxon>
        <taxon>Lachnospirales</taxon>
        <taxon>Vallitaleaceae</taxon>
        <taxon>Vallitalea</taxon>
    </lineage>
</organism>
<dbReference type="SUPFAM" id="SSF53850">
    <property type="entry name" value="Periplasmic binding protein-like II"/>
    <property type="match status" value="1"/>
</dbReference>
<dbReference type="PANTHER" id="PTHR35936">
    <property type="entry name" value="MEMBRANE-BOUND LYTIC MUREIN TRANSGLYCOSYLASE F"/>
    <property type="match status" value="1"/>
</dbReference>
<dbReference type="PANTHER" id="PTHR35936:SF17">
    <property type="entry name" value="ARGININE-BINDING EXTRACELLULAR PROTEIN ARTP"/>
    <property type="match status" value="1"/>
</dbReference>
<evidence type="ECO:0000259" key="4">
    <source>
        <dbReference type="SMART" id="SM00062"/>
    </source>
</evidence>
<keyword evidence="1 3" id="KW-0732">Signal</keyword>
<name>A0A8J8MDM5_9FIRM</name>
<dbReference type="SMART" id="SM00062">
    <property type="entry name" value="PBPb"/>
    <property type="match status" value="1"/>
</dbReference>
<evidence type="ECO:0000313" key="5">
    <source>
        <dbReference type="EMBL" id="QUH30750.1"/>
    </source>
</evidence>
<dbReference type="RefSeq" id="WP_212690879.1">
    <property type="nucleotide sequence ID" value="NZ_CP058561.1"/>
</dbReference>
<dbReference type="EMBL" id="CP058561">
    <property type="protein sequence ID" value="QUH30750.1"/>
    <property type="molecule type" value="Genomic_DNA"/>
</dbReference>
<sequence length="283" mass="31265">MKKKIISISLLLILALSMTLFAGCGKKNTKTTSDDTYNNVDADKGDKEEGNTEDKDASKDDDKKVIVMGTNAEFPPFEYIEANEVVGFDVDISKKIAEKLGLELVVENMQFASLTAALQTGKVDFVAAGMTNTPERAEEVNFSEDYFTASQVIIVKKDSDTVKSKEDLVGKKIGVQLGTTGEIESKEIEGATVESYDAGYSAVMSLVNGKLDAVVIDQKPAEKFVEQNDKIMILDEELTKENYAIAVNKENEELLKTINEVIKEIQENGEYDALYEKYFGEKE</sequence>
<evidence type="ECO:0000256" key="2">
    <source>
        <dbReference type="SAM" id="MobiDB-lite"/>
    </source>
</evidence>
<feature type="signal peptide" evidence="3">
    <location>
        <begin position="1"/>
        <end position="22"/>
    </location>
</feature>
<evidence type="ECO:0000256" key="3">
    <source>
        <dbReference type="SAM" id="SignalP"/>
    </source>
</evidence>
<keyword evidence="6" id="KW-1185">Reference proteome</keyword>
<accession>A0A8J8MDM5</accession>
<dbReference type="AlphaFoldDB" id="A0A8J8MDM5"/>
<proteinExistence type="predicted"/>
<reference evidence="5 6" key="1">
    <citation type="submission" date="2020-07" db="EMBL/GenBank/DDBJ databases">
        <title>Vallitalea guaymasensis genome.</title>
        <authorList>
            <person name="Postec A."/>
        </authorList>
    </citation>
    <scope>NUCLEOTIDE SEQUENCE [LARGE SCALE GENOMIC DNA]</scope>
    <source>
        <strain evidence="5 6">Ra1766G1</strain>
    </source>
</reference>
<feature type="region of interest" description="Disordered" evidence="2">
    <location>
        <begin position="32"/>
        <end position="62"/>
    </location>
</feature>
<dbReference type="Pfam" id="PF00497">
    <property type="entry name" value="SBP_bac_3"/>
    <property type="match status" value="1"/>
</dbReference>
<feature type="compositionally biased region" description="Basic and acidic residues" evidence="2">
    <location>
        <begin position="41"/>
        <end position="62"/>
    </location>
</feature>